<keyword evidence="2" id="KW-1185">Reference proteome</keyword>
<evidence type="ECO:0000313" key="1">
    <source>
        <dbReference type="EMBL" id="KRW99418.1"/>
    </source>
</evidence>
<name>A0A0V0QB81_PSEPJ</name>
<comment type="caution">
    <text evidence="1">The sequence shown here is derived from an EMBL/GenBank/DDBJ whole genome shotgun (WGS) entry which is preliminary data.</text>
</comment>
<dbReference type="InParanoid" id="A0A0V0QB81"/>
<reference evidence="1 2" key="1">
    <citation type="journal article" date="2015" name="Sci. Rep.">
        <title>Genome of the facultative scuticociliatosis pathogen Pseudocohnilembus persalinus provides insight into its virulence through horizontal gene transfer.</title>
        <authorList>
            <person name="Xiong J."/>
            <person name="Wang G."/>
            <person name="Cheng J."/>
            <person name="Tian M."/>
            <person name="Pan X."/>
            <person name="Warren A."/>
            <person name="Jiang C."/>
            <person name="Yuan D."/>
            <person name="Miao W."/>
        </authorList>
    </citation>
    <scope>NUCLEOTIDE SEQUENCE [LARGE SCALE GENOMIC DNA]</scope>
    <source>
        <strain evidence="1">36N120E</strain>
    </source>
</reference>
<sequence>MKKEELQVLRLLPFYYPSSTYDDIFPLLEETLQNVGIYSQKDNFLKFLTSQLKKPTSKSDPSLQETIQKLIYKLTLKFSESHTEFNKNNALQQEEDLFQYYFEETQKQLLQVYNMRHEHGNYQTEMKAKLNFIEEIIQDNISKLTFQSNAISLQFDIFYFHQMLQEINEDSIVQISSIYKL</sequence>
<evidence type="ECO:0000313" key="2">
    <source>
        <dbReference type="Proteomes" id="UP000054937"/>
    </source>
</evidence>
<dbReference type="EMBL" id="LDAU01000213">
    <property type="protein sequence ID" value="KRW99418.1"/>
    <property type="molecule type" value="Genomic_DNA"/>
</dbReference>
<protein>
    <submittedName>
        <fullName evidence="1">Uncharacterized protein</fullName>
    </submittedName>
</protein>
<proteinExistence type="predicted"/>
<accession>A0A0V0QB81</accession>
<dbReference type="AlphaFoldDB" id="A0A0V0QB81"/>
<dbReference type="Proteomes" id="UP000054937">
    <property type="component" value="Unassembled WGS sequence"/>
</dbReference>
<gene>
    <name evidence="1" type="ORF">PPERSA_12522</name>
</gene>
<organism evidence="1 2">
    <name type="scientific">Pseudocohnilembus persalinus</name>
    <name type="common">Ciliate</name>
    <dbReference type="NCBI Taxonomy" id="266149"/>
    <lineage>
        <taxon>Eukaryota</taxon>
        <taxon>Sar</taxon>
        <taxon>Alveolata</taxon>
        <taxon>Ciliophora</taxon>
        <taxon>Intramacronucleata</taxon>
        <taxon>Oligohymenophorea</taxon>
        <taxon>Scuticociliatia</taxon>
        <taxon>Philasterida</taxon>
        <taxon>Pseudocohnilembidae</taxon>
        <taxon>Pseudocohnilembus</taxon>
    </lineage>
</organism>